<dbReference type="NCBIfam" id="TIGR02776">
    <property type="entry name" value="NHEJ_ligase_prk"/>
    <property type="match status" value="1"/>
</dbReference>
<dbReference type="KEGG" id="pye:A6J80_22380"/>
<dbReference type="PANTHER" id="PTHR42705:SF2">
    <property type="entry name" value="BIFUNCTIONAL NON-HOMOLOGOUS END JOINING PROTEIN LIGD"/>
    <property type="match status" value="1"/>
</dbReference>
<evidence type="ECO:0000256" key="11">
    <source>
        <dbReference type="ARBA" id="ARBA00022839"/>
    </source>
</evidence>
<protein>
    <recommendedName>
        <fullName evidence="2">DNA ligase (ATP)</fullName>
        <ecNumber evidence="2">6.5.1.1</ecNumber>
    </recommendedName>
    <alternativeName>
        <fullName evidence="19">NHEJ DNA polymerase</fullName>
    </alternativeName>
</protein>
<dbReference type="InterPro" id="IPR012309">
    <property type="entry name" value="DNA_ligase_ATP-dep_C"/>
</dbReference>
<dbReference type="InterPro" id="IPR014145">
    <property type="entry name" value="LigD_pol_dom"/>
</dbReference>
<dbReference type="PROSITE" id="PS50160">
    <property type="entry name" value="DNA_LIGASE_A3"/>
    <property type="match status" value="1"/>
</dbReference>
<dbReference type="Gene3D" id="2.40.50.140">
    <property type="entry name" value="Nucleic acid-binding proteins"/>
    <property type="match status" value="1"/>
</dbReference>
<keyword evidence="7" id="KW-0479">Metal-binding</keyword>
<reference evidence="23" key="1">
    <citation type="submission" date="2017-12" db="EMBL/GenBank/DDBJ databases">
        <title>FDA dAtabase for Regulatory Grade micrObial Sequences (FDA-ARGOS): Supporting development and validation of Infectious Disease Dx tests.</title>
        <authorList>
            <person name="Campos J."/>
            <person name="Goldberg B."/>
            <person name="Tallon L."/>
            <person name="Sadzewicz L."/>
            <person name="Sengamalay N."/>
            <person name="Ott S."/>
            <person name="Godinez A."/>
            <person name="Nagaraj S."/>
            <person name="Vyas G."/>
            <person name="Aluvathingal J."/>
            <person name="Nadendla S."/>
            <person name="Geyer C."/>
            <person name="Nandy P."/>
            <person name="Hobson J."/>
            <person name="Sichtig H."/>
        </authorList>
    </citation>
    <scope>NUCLEOTIDE SEQUENCE</scope>
    <source>
        <strain evidence="23">FDAARGOS_252</strain>
        <plasmid evidence="23">unnamed5</plasmid>
    </source>
</reference>
<dbReference type="CDD" id="cd07971">
    <property type="entry name" value="OBF_DNA_ligase_LigD"/>
    <property type="match status" value="1"/>
</dbReference>
<proteinExistence type="predicted"/>
<dbReference type="GO" id="GO:0003887">
    <property type="term" value="F:DNA-directed DNA polymerase activity"/>
    <property type="evidence" value="ECO:0007669"/>
    <property type="project" value="UniProtKB-KW"/>
</dbReference>
<evidence type="ECO:0000256" key="4">
    <source>
        <dbReference type="ARBA" id="ARBA00022679"/>
    </source>
</evidence>
<name>A0A1V0GYX4_9RHOB</name>
<keyword evidence="9" id="KW-0227">DNA damage</keyword>
<dbReference type="NCBIfam" id="NF004628">
    <property type="entry name" value="PRK05972.1"/>
    <property type="match status" value="1"/>
</dbReference>
<dbReference type="AlphaFoldDB" id="A0A1V0GYX4"/>
<accession>A0A1V0GYX4</accession>
<keyword evidence="16" id="KW-0234">DNA repair</keyword>
<evidence type="ECO:0000313" key="24">
    <source>
        <dbReference type="Proteomes" id="UP000191257"/>
    </source>
</evidence>
<dbReference type="EC" id="6.5.1.1" evidence="2"/>
<dbReference type="GO" id="GO:0003677">
    <property type="term" value="F:DNA binding"/>
    <property type="evidence" value="ECO:0007669"/>
    <property type="project" value="UniProtKB-KW"/>
</dbReference>
<dbReference type="eggNOG" id="COG3285">
    <property type="taxonomic scope" value="Bacteria"/>
</dbReference>
<dbReference type="InterPro" id="IPR012340">
    <property type="entry name" value="NA-bd_OB-fold"/>
</dbReference>
<evidence type="ECO:0000256" key="12">
    <source>
        <dbReference type="ARBA" id="ARBA00022840"/>
    </source>
</evidence>
<dbReference type="Proteomes" id="UP000191257">
    <property type="component" value="Plasmid unnamed5"/>
</dbReference>
<keyword evidence="6" id="KW-0540">Nuclease</keyword>
<evidence type="ECO:0000259" key="22">
    <source>
        <dbReference type="PROSITE" id="PS50160"/>
    </source>
</evidence>
<dbReference type="GO" id="GO:0006281">
    <property type="term" value="P:DNA repair"/>
    <property type="evidence" value="ECO:0007669"/>
    <property type="project" value="UniProtKB-KW"/>
</dbReference>
<keyword evidence="11" id="KW-0269">Exonuclease</keyword>
<keyword evidence="5" id="KW-0548">Nucleotidyltransferase</keyword>
<evidence type="ECO:0000256" key="20">
    <source>
        <dbReference type="ARBA" id="ARBA00034003"/>
    </source>
</evidence>
<dbReference type="RefSeq" id="WP_080623295.1">
    <property type="nucleotide sequence ID" value="NZ_CAWMZI010000006.1"/>
</dbReference>
<dbReference type="SUPFAM" id="SSF50249">
    <property type="entry name" value="Nucleic acid-binding proteins"/>
    <property type="match status" value="1"/>
</dbReference>
<keyword evidence="18" id="KW-0511">Multifunctional enzyme</keyword>
<dbReference type="CDD" id="cd04862">
    <property type="entry name" value="PaeLigD_Pol_like"/>
    <property type="match status" value="1"/>
</dbReference>
<dbReference type="PANTHER" id="PTHR42705">
    <property type="entry name" value="BIFUNCTIONAL NON-HOMOLOGOUS END JOINING PROTEIN LIGD"/>
    <property type="match status" value="1"/>
</dbReference>
<evidence type="ECO:0000256" key="3">
    <source>
        <dbReference type="ARBA" id="ARBA00022598"/>
    </source>
</evidence>
<dbReference type="GO" id="GO:0004527">
    <property type="term" value="F:exonuclease activity"/>
    <property type="evidence" value="ECO:0007669"/>
    <property type="project" value="UniProtKB-KW"/>
</dbReference>
<keyword evidence="12" id="KW-0067">ATP-binding</keyword>
<evidence type="ECO:0000256" key="7">
    <source>
        <dbReference type="ARBA" id="ARBA00022723"/>
    </source>
</evidence>
<feature type="region of interest" description="Disordered" evidence="21">
    <location>
        <begin position="162"/>
        <end position="236"/>
    </location>
</feature>
<dbReference type="EMBL" id="CP020445">
    <property type="protein sequence ID" value="ARC39037.1"/>
    <property type="molecule type" value="Genomic_DNA"/>
</dbReference>
<keyword evidence="8" id="KW-0547">Nucleotide-binding</keyword>
<dbReference type="InterPro" id="IPR012310">
    <property type="entry name" value="DNA_ligase_ATP-dep_cent"/>
</dbReference>
<gene>
    <name evidence="23" type="primary">ligD</name>
    <name evidence="23" type="ORF">A6J80_22380</name>
</gene>
<evidence type="ECO:0000256" key="13">
    <source>
        <dbReference type="ARBA" id="ARBA00022932"/>
    </source>
</evidence>
<evidence type="ECO:0000256" key="8">
    <source>
        <dbReference type="ARBA" id="ARBA00022741"/>
    </source>
</evidence>
<dbReference type="InterPro" id="IPR014144">
    <property type="entry name" value="LigD_PE_domain"/>
</dbReference>
<dbReference type="InterPro" id="IPR052171">
    <property type="entry name" value="NHEJ_LigD"/>
</dbReference>
<dbReference type="Gene3D" id="3.30.470.30">
    <property type="entry name" value="DNA ligase/mRNA capping enzyme"/>
    <property type="match status" value="1"/>
</dbReference>
<dbReference type="GO" id="GO:0003910">
    <property type="term" value="F:DNA ligase (ATP) activity"/>
    <property type="evidence" value="ECO:0007669"/>
    <property type="project" value="UniProtKB-EC"/>
</dbReference>
<dbReference type="NCBIfam" id="TIGR02777">
    <property type="entry name" value="LigD_PE_dom"/>
    <property type="match status" value="1"/>
</dbReference>
<comment type="catalytic activity">
    <reaction evidence="20">
        <text>ATP + (deoxyribonucleotide)n-3'-hydroxyl + 5'-phospho-(deoxyribonucleotide)m = (deoxyribonucleotide)n+m + AMP + diphosphate.</text>
        <dbReference type="EC" id="6.5.1.1"/>
    </reaction>
</comment>
<keyword evidence="13" id="KW-0239">DNA-directed DNA polymerase</keyword>
<feature type="region of interest" description="Disordered" evidence="21">
    <location>
        <begin position="1"/>
        <end position="30"/>
    </location>
</feature>
<keyword evidence="14" id="KW-0238">DNA-binding</keyword>
<evidence type="ECO:0000256" key="2">
    <source>
        <dbReference type="ARBA" id="ARBA00012727"/>
    </source>
</evidence>
<feature type="compositionally biased region" description="Basic and acidic residues" evidence="21">
    <location>
        <begin position="186"/>
        <end position="221"/>
    </location>
</feature>
<feature type="domain" description="ATP-dependent DNA ligase family profile" evidence="22">
    <location>
        <begin position="333"/>
        <end position="424"/>
    </location>
</feature>
<organism evidence="23 24">
    <name type="scientific">Paracoccus yeei</name>
    <dbReference type="NCBI Taxonomy" id="147645"/>
    <lineage>
        <taxon>Bacteria</taxon>
        <taxon>Pseudomonadati</taxon>
        <taxon>Pseudomonadota</taxon>
        <taxon>Alphaproteobacteria</taxon>
        <taxon>Rhodobacterales</taxon>
        <taxon>Paracoccaceae</taxon>
        <taxon>Paracoccus</taxon>
    </lineage>
</organism>
<dbReference type="GO" id="GO:0046872">
    <property type="term" value="F:metal ion binding"/>
    <property type="evidence" value="ECO:0007669"/>
    <property type="project" value="UniProtKB-KW"/>
</dbReference>
<feature type="compositionally biased region" description="Basic and acidic residues" evidence="21">
    <location>
        <begin position="162"/>
        <end position="175"/>
    </location>
</feature>
<evidence type="ECO:0000256" key="18">
    <source>
        <dbReference type="ARBA" id="ARBA00023268"/>
    </source>
</evidence>
<keyword evidence="23" id="KW-0614">Plasmid</keyword>
<dbReference type="InterPro" id="IPR033651">
    <property type="entry name" value="PaeLigD_Pol-like"/>
</dbReference>
<dbReference type="eggNOG" id="COG1793">
    <property type="taxonomic scope" value="Bacteria"/>
</dbReference>
<keyword evidence="15" id="KW-0233">DNA recombination</keyword>
<comment type="cofactor">
    <cofactor evidence="1">
        <name>Mn(2+)</name>
        <dbReference type="ChEBI" id="CHEBI:29035"/>
    </cofactor>
</comment>
<evidence type="ECO:0000256" key="14">
    <source>
        <dbReference type="ARBA" id="ARBA00023125"/>
    </source>
</evidence>
<evidence type="ECO:0000256" key="5">
    <source>
        <dbReference type="ARBA" id="ARBA00022695"/>
    </source>
</evidence>
<keyword evidence="10" id="KW-0378">Hydrolase</keyword>
<dbReference type="Gene3D" id="3.90.920.10">
    <property type="entry name" value="DNA primase, PRIM domain"/>
    <property type="match status" value="1"/>
</dbReference>
<dbReference type="Pfam" id="PF04679">
    <property type="entry name" value="DNA_ligase_A_C"/>
    <property type="match status" value="1"/>
</dbReference>
<dbReference type="InterPro" id="IPR014146">
    <property type="entry name" value="LigD_ligase_dom"/>
</dbReference>
<dbReference type="SUPFAM" id="SSF56091">
    <property type="entry name" value="DNA ligase/mRNA capping enzyme, catalytic domain"/>
    <property type="match status" value="1"/>
</dbReference>
<keyword evidence="4" id="KW-0808">Transferase</keyword>
<keyword evidence="24" id="KW-1185">Reference proteome</keyword>
<dbReference type="CDD" id="cd07906">
    <property type="entry name" value="Adenylation_DNA_ligase_LigD_LigC"/>
    <property type="match status" value="1"/>
</dbReference>
<dbReference type="NCBIfam" id="TIGR02779">
    <property type="entry name" value="NHEJ_ligase_lig"/>
    <property type="match status" value="1"/>
</dbReference>
<evidence type="ECO:0000256" key="1">
    <source>
        <dbReference type="ARBA" id="ARBA00001936"/>
    </source>
</evidence>
<dbReference type="Pfam" id="PF21686">
    <property type="entry name" value="LigD_Prim-Pol"/>
    <property type="match status" value="1"/>
</dbReference>
<dbReference type="Pfam" id="PF13298">
    <property type="entry name" value="LigD_N"/>
    <property type="match status" value="1"/>
</dbReference>
<evidence type="ECO:0000256" key="17">
    <source>
        <dbReference type="ARBA" id="ARBA00023211"/>
    </source>
</evidence>
<sequence length="845" mass="92393">MALETYRKKRDFSATPEPEGRAGKTGGRSFVIQKHDATRLHYDFRLEMDGVLKSWAVTKGPSLDPSEKRLAVHVEDHPLDYGDFEGTIPKGQYGGGTVIVWDRGTWSPIGDAEKAYAKGHMEFELHGEKLSGRWHLVRMRGKSGEKRDNWLLIKGDDDQARTEGDILEERPESVKTGRQIAEVAEGVEKPARKPATRKADARKPAPRKDAPRKDAPRKAAAKDAGTPAVKGAKRGALPDFVPPMLATLVSSAPSGKEWLHEIKFDGYRLQARVEDGAVRLLTRSGLDWSERFGDGVLKALAALPVKTALIDGELVVEAGSGASDFSALQADLSEGRSDRFVFYAFDLMHLDGMDLRGAALAERKALLQPLLAEAPDTLRYSDHFAESGDMVLQHACQLSLEGIVSKLADSPYRAGRGKAWVKSKCSARQEFVIGGYVPSMVSPKLIGSLVLGVHQGGTLRHVGRVGTGFSAAVAADLFRRLEPMTRKTSPFDGKLTATEARQVRYVEPELVAEVEFRAWTADGHLRHAAFRGLREDKPAAEIVREEPKAGAKPAAPPRRTVRLTHPDRIYWPDAGVTKEGLADYYAEVWRHIAPHVVGRPLALLRCPGGIDGQRFFQKHAWKGLNPRIVQVRDPKDKAGEPLIAIEDLDGLMGLVQAAALEIHPWGSTLASWEKPDQIVMDLDPGEGVPWTRVIEAALEIRQRLKDAGLASFVKTSGGKGLHVVAPLKPQATWPTVKSFTKALADSMAKDDPDRYVATVAKSKRQGKILIDYLRNQRGATAVAAYSTRARPGAPVSTPLDWDELGPDIGPAHFTVANLPARLAALTDNPWGGFRAAAVPLPTRKR</sequence>
<geneLocation type="plasmid" evidence="23 24">
    <name>unnamed5</name>
</geneLocation>
<evidence type="ECO:0000256" key="15">
    <source>
        <dbReference type="ARBA" id="ARBA00023172"/>
    </source>
</evidence>
<dbReference type="GO" id="GO:0006310">
    <property type="term" value="P:DNA recombination"/>
    <property type="evidence" value="ECO:0007669"/>
    <property type="project" value="UniProtKB-KW"/>
</dbReference>
<evidence type="ECO:0000256" key="16">
    <source>
        <dbReference type="ARBA" id="ARBA00023204"/>
    </source>
</evidence>
<evidence type="ECO:0000256" key="21">
    <source>
        <dbReference type="SAM" id="MobiDB-lite"/>
    </source>
</evidence>
<dbReference type="NCBIfam" id="TIGR02778">
    <property type="entry name" value="ligD_pol"/>
    <property type="match status" value="1"/>
</dbReference>
<evidence type="ECO:0000313" key="23">
    <source>
        <dbReference type="EMBL" id="ARC39037.1"/>
    </source>
</evidence>
<keyword evidence="17" id="KW-0464">Manganese</keyword>
<evidence type="ECO:0000256" key="6">
    <source>
        <dbReference type="ARBA" id="ARBA00022722"/>
    </source>
</evidence>
<dbReference type="InterPro" id="IPR014143">
    <property type="entry name" value="NHEJ_ligase_prk"/>
</dbReference>
<dbReference type="GO" id="GO:0005524">
    <property type="term" value="F:ATP binding"/>
    <property type="evidence" value="ECO:0007669"/>
    <property type="project" value="UniProtKB-KW"/>
</dbReference>
<evidence type="ECO:0000256" key="9">
    <source>
        <dbReference type="ARBA" id="ARBA00022763"/>
    </source>
</evidence>
<evidence type="ECO:0000256" key="19">
    <source>
        <dbReference type="ARBA" id="ARBA00029943"/>
    </source>
</evidence>
<keyword evidence="3 23" id="KW-0436">Ligase</keyword>
<dbReference type="Gene3D" id="3.30.1490.70">
    <property type="match status" value="1"/>
</dbReference>
<evidence type="ECO:0000256" key="10">
    <source>
        <dbReference type="ARBA" id="ARBA00022801"/>
    </source>
</evidence>
<dbReference type="Pfam" id="PF01068">
    <property type="entry name" value="DNA_ligase_A_M"/>
    <property type="match status" value="1"/>
</dbReference>